<accession>A0ABN9U0G5</accession>
<dbReference type="InterPro" id="IPR029039">
    <property type="entry name" value="Flavoprotein-like_sf"/>
</dbReference>
<dbReference type="InterPro" id="IPR036873">
    <property type="entry name" value="Rhodanese-like_dom_sf"/>
</dbReference>
<reference evidence="3" key="1">
    <citation type="submission" date="2023-10" db="EMBL/GenBank/DDBJ databases">
        <authorList>
            <person name="Chen Y."/>
            <person name="Shah S."/>
            <person name="Dougan E. K."/>
            <person name="Thang M."/>
            <person name="Chan C."/>
        </authorList>
    </citation>
    <scope>NUCLEOTIDE SEQUENCE [LARGE SCALE GENOMIC DNA]</scope>
</reference>
<dbReference type="SUPFAM" id="SSF52218">
    <property type="entry name" value="Flavoproteins"/>
    <property type="match status" value="1"/>
</dbReference>
<dbReference type="InterPro" id="IPR005025">
    <property type="entry name" value="FMN_Rdtase-like_dom"/>
</dbReference>
<proteinExistence type="predicted"/>
<dbReference type="NCBIfam" id="TIGR02690">
    <property type="entry name" value="resist_ArsH"/>
    <property type="match status" value="1"/>
</dbReference>
<dbReference type="CDD" id="cd00158">
    <property type="entry name" value="RHOD"/>
    <property type="match status" value="1"/>
</dbReference>
<protein>
    <recommendedName>
        <fullName evidence="2">Rhodanese domain-containing protein</fullName>
    </recommendedName>
</protein>
<feature type="compositionally biased region" description="Basic and acidic residues" evidence="1">
    <location>
        <begin position="110"/>
        <end position="131"/>
    </location>
</feature>
<dbReference type="SUPFAM" id="SSF52821">
    <property type="entry name" value="Rhodanese/Cell cycle control phosphatase"/>
    <property type="match status" value="1"/>
</dbReference>
<keyword evidence="4" id="KW-1185">Reference proteome</keyword>
<dbReference type="Pfam" id="PF03358">
    <property type="entry name" value="FMN_red"/>
    <property type="match status" value="1"/>
</dbReference>
<dbReference type="InterPro" id="IPR001763">
    <property type="entry name" value="Rhodanese-like_dom"/>
</dbReference>
<dbReference type="Gene3D" id="3.40.50.360">
    <property type="match status" value="1"/>
</dbReference>
<dbReference type="PANTHER" id="PTHR43590:SF1">
    <property type="entry name" value="ARSENIC RESISTANCE PROTEIN ARSH (AFU_ORTHOLOGUE AFUA_5G15030)"/>
    <property type="match status" value="1"/>
</dbReference>
<evidence type="ECO:0000313" key="4">
    <source>
        <dbReference type="Proteomes" id="UP001189429"/>
    </source>
</evidence>
<organism evidence="3 4">
    <name type="scientific">Prorocentrum cordatum</name>
    <dbReference type="NCBI Taxonomy" id="2364126"/>
    <lineage>
        <taxon>Eukaryota</taxon>
        <taxon>Sar</taxon>
        <taxon>Alveolata</taxon>
        <taxon>Dinophyceae</taxon>
        <taxon>Prorocentrales</taxon>
        <taxon>Prorocentraceae</taxon>
        <taxon>Prorocentrum</taxon>
    </lineage>
</organism>
<evidence type="ECO:0000259" key="2">
    <source>
        <dbReference type="PROSITE" id="PS50206"/>
    </source>
</evidence>
<evidence type="ECO:0000313" key="3">
    <source>
        <dbReference type="EMBL" id="CAK0852158.1"/>
    </source>
</evidence>
<evidence type="ECO:0000256" key="1">
    <source>
        <dbReference type="SAM" id="MobiDB-lite"/>
    </source>
</evidence>
<name>A0ABN9U0G5_9DINO</name>
<sequence length="1021" mass="110637">MSVGGRPPVHSTFYHDAPRPVTLKCSYGDEVELLEDVHVVKATLGCDKNRRREKSENVRQAVQQLYDAGMRTLPAKLLSDGSDLSCRCCPDGPWLSVTLGRGPARSPRSRSAELPRAEASGRKRGHEELNPRDKAKLEHVLKEHGLDVTAHLVLVDALDEASRRATMAPGRYHPPDAFTTRTIGQVHEDLMRYGILKTPQRTPKQLNLTCPTSGCLLTMLQFLMSRGKEYITGSTDDEKDQNKRRFEMELNSVCFYLDMPEVLSKWCALRGPGGGSGRSPCCVLLHAQEIDPQHLKKWAIIVCNPLGEPRLLNLQPEVSEAFKVLERTGATVTYADSSEGIPAGDYDAIYVMGHLNVKGSPSAAALLPKGRAPPKFAVCNGCASEPLAMELHEAGVRFVVCWDAEVPDVVAATFGRELLMRLANVDGPIGKFQIGEAFKFAIGRVPEHDPPGKPEAAKQPYARAVQQHDDEALARALQHQEYDLALVPDAAGSEVVARALQRESDEAAGRALAQALDDELAADVTRRVQALRIALPVDLFVLVAGCPVVGMAVQRASCPPAAAALERAAAGLKRAAEAPMWRGLAAAARRRLLAAPLHACAGAGHVRLEATHAERAGLTRPRAGADLWAGLNADGGVEAVEKSRGEHRVEELGKPVHISCCPTGTVDFAAEGCGGGADPIAATVTALSRAISTHPPRFLILSGSLRKESYSRKAAVEVGRILAAYGAEVKLFDPEGLPLFSLDLKADHPKVKELRQLTRWCEGMVWISPEIHGNYSAVFKNQVDWMPLSEGAIRPTQGKTVAVMQVEAGSQSFNTVNNLRTLGRWMRCVVIPNQGSIPQAYKEFGEDGTLKDSALRDRVVDVVDELFKYTLLLRDQQPYLVARYSEKKALAKKHLEQTKRASDVGTLRSLDSPVVIDVRSSREVAEMKGGPAVAGSVHVPLNVDNNPQTVHETTAEEFQKKLERAGVLPAASKSAAFITHCSEDTDRYFGRGARAAALLRDLGYPNAHNGGSADMVRAALG</sequence>
<feature type="region of interest" description="Disordered" evidence="1">
    <location>
        <begin position="99"/>
        <end position="131"/>
    </location>
</feature>
<gene>
    <name evidence="3" type="ORF">PCOR1329_LOCUS44107</name>
</gene>
<feature type="domain" description="Rhodanese" evidence="2">
    <location>
        <begin position="909"/>
        <end position="1009"/>
    </location>
</feature>
<dbReference type="PANTHER" id="PTHR43590">
    <property type="entry name" value="ARSENIC RESISTANCE PROTEIN ARSH (AFU_ORTHOLOGUE AFUA_5G15030)"/>
    <property type="match status" value="1"/>
</dbReference>
<dbReference type="InterPro" id="IPR014063">
    <property type="entry name" value="Arsenate-R_ArsH"/>
</dbReference>
<dbReference type="EMBL" id="CAUYUJ010015298">
    <property type="protein sequence ID" value="CAK0852158.1"/>
    <property type="molecule type" value="Genomic_DNA"/>
</dbReference>
<comment type="caution">
    <text evidence="3">The sequence shown here is derived from an EMBL/GenBank/DDBJ whole genome shotgun (WGS) entry which is preliminary data.</text>
</comment>
<dbReference type="Proteomes" id="UP001189429">
    <property type="component" value="Unassembled WGS sequence"/>
</dbReference>
<dbReference type="PROSITE" id="PS50206">
    <property type="entry name" value="RHODANESE_3"/>
    <property type="match status" value="1"/>
</dbReference>
<dbReference type="Gene3D" id="3.40.250.10">
    <property type="entry name" value="Rhodanese-like domain"/>
    <property type="match status" value="1"/>
</dbReference>